<dbReference type="Pfam" id="PF11749">
    <property type="entry name" value="DUF3305"/>
    <property type="match status" value="1"/>
</dbReference>
<organism evidence="2 3">
    <name type="scientific">Benzoatithermus flavus</name>
    <dbReference type="NCBI Taxonomy" id="3108223"/>
    <lineage>
        <taxon>Bacteria</taxon>
        <taxon>Pseudomonadati</taxon>
        <taxon>Pseudomonadota</taxon>
        <taxon>Alphaproteobacteria</taxon>
        <taxon>Geminicoccales</taxon>
        <taxon>Geminicoccaceae</taxon>
        <taxon>Benzoatithermus</taxon>
    </lineage>
</organism>
<name>A0ABU8XQL7_9PROT</name>
<evidence type="ECO:0000256" key="1">
    <source>
        <dbReference type="SAM" id="MobiDB-lite"/>
    </source>
</evidence>
<evidence type="ECO:0000313" key="2">
    <source>
        <dbReference type="EMBL" id="MEK0083510.1"/>
    </source>
</evidence>
<dbReference type="Proteomes" id="UP001375743">
    <property type="component" value="Unassembled WGS sequence"/>
</dbReference>
<dbReference type="InterPro" id="IPR021736">
    <property type="entry name" value="DUF3305"/>
</dbReference>
<reference evidence="2 3" key="1">
    <citation type="submission" date="2024-01" db="EMBL/GenBank/DDBJ databases">
        <title>Multi-omics insights into the function and evolution of sodium benzoate biodegradation pathways in Benzoatithermus flavus gen. nov., sp. nov. from hot spring.</title>
        <authorList>
            <person name="Hu C.-J."/>
            <person name="Li W.-J."/>
        </authorList>
    </citation>
    <scope>NUCLEOTIDE SEQUENCE [LARGE SCALE GENOMIC DNA]</scope>
    <source>
        <strain evidence="2 3">SYSU G07066</strain>
    </source>
</reference>
<evidence type="ECO:0000313" key="3">
    <source>
        <dbReference type="Proteomes" id="UP001375743"/>
    </source>
</evidence>
<sequence>MSRTERLSLGVVLEHRRVPRGWQTDEWRVVGLLPSGVDDALEPWTVMAEGEGWRRLYVGRVELELFPGETASYRDNLSSSRPAVYVVLRRDAERGVALREATVDPGEIEAHAEAGDDLIEAVPLPEPVAAWMQDFIDRHHVERPFLKRQRDRADPDMLGRRPAVLRQEGRHG</sequence>
<keyword evidence="3" id="KW-1185">Reference proteome</keyword>
<gene>
    <name evidence="2" type="ORF">U1T56_10130</name>
</gene>
<accession>A0ABU8XQL7</accession>
<protein>
    <submittedName>
        <fullName evidence="2">DUF3305 domain-containing protein</fullName>
    </submittedName>
</protein>
<dbReference type="EMBL" id="JBBLZC010000008">
    <property type="protein sequence ID" value="MEK0083510.1"/>
    <property type="molecule type" value="Genomic_DNA"/>
</dbReference>
<proteinExistence type="predicted"/>
<dbReference type="RefSeq" id="WP_418159358.1">
    <property type="nucleotide sequence ID" value="NZ_JBBLZC010000008.1"/>
</dbReference>
<feature type="region of interest" description="Disordered" evidence="1">
    <location>
        <begin position="152"/>
        <end position="172"/>
    </location>
</feature>
<comment type="caution">
    <text evidence="2">The sequence shown here is derived from an EMBL/GenBank/DDBJ whole genome shotgun (WGS) entry which is preliminary data.</text>
</comment>